<dbReference type="InterPro" id="IPR002347">
    <property type="entry name" value="SDR_fam"/>
</dbReference>
<evidence type="ECO:0000256" key="1">
    <source>
        <dbReference type="ARBA" id="ARBA00006484"/>
    </source>
</evidence>
<dbReference type="EMBL" id="RKHO01000001">
    <property type="protein sequence ID" value="ROR92888.1"/>
    <property type="molecule type" value="Genomic_DNA"/>
</dbReference>
<evidence type="ECO:0000313" key="3">
    <source>
        <dbReference type="EMBL" id="ROR92888.1"/>
    </source>
</evidence>
<evidence type="ECO:0000313" key="4">
    <source>
        <dbReference type="Proteomes" id="UP000281738"/>
    </source>
</evidence>
<dbReference type="InterPro" id="IPR036291">
    <property type="entry name" value="NAD(P)-bd_dom_sf"/>
</dbReference>
<sequence length="229" mass="23570">MDLQDARVLVAGASGALGGQLADLLHERGARVVAAGRDADRTAAVASRVGTEPLLFDAVDTDSCRATVTAAAEQLGGLDALVVCVGVAGFGPAVDADDAVVEELFAVDVLGPMALVRAASAAMGERGTVVVLSAILADLPTARMAEYSAAKSALATWLEVLRREERRRLTVVDVRPPHLDTGLDGRALAGEPPRLPAPFPSADVVTAVVEAMAADKREVVFVDGALVVR</sequence>
<dbReference type="PANTHER" id="PTHR44196:SF1">
    <property type="entry name" value="DEHYDROGENASE_REDUCTASE SDR FAMILY MEMBER 7B"/>
    <property type="match status" value="1"/>
</dbReference>
<dbReference type="PRINTS" id="PR00081">
    <property type="entry name" value="GDHRDH"/>
</dbReference>
<accession>A0A3N2CZR1</accession>
<comment type="similarity">
    <text evidence="1">Belongs to the short-chain dehydrogenases/reductases (SDR) family.</text>
</comment>
<comment type="caution">
    <text evidence="3">The sequence shown here is derived from an EMBL/GenBank/DDBJ whole genome shotgun (WGS) entry which is preliminary data.</text>
</comment>
<keyword evidence="2" id="KW-0560">Oxidoreductase</keyword>
<reference evidence="3 4" key="1">
    <citation type="submission" date="2018-11" db="EMBL/GenBank/DDBJ databases">
        <title>Sequencing the genomes of 1000 actinobacteria strains.</title>
        <authorList>
            <person name="Klenk H.-P."/>
        </authorList>
    </citation>
    <scope>NUCLEOTIDE SEQUENCE [LARGE SCALE GENOMIC DNA]</scope>
    <source>
        <strain evidence="3 4">DSM 12652</strain>
    </source>
</reference>
<dbReference type="SUPFAM" id="SSF51735">
    <property type="entry name" value="NAD(P)-binding Rossmann-fold domains"/>
    <property type="match status" value="1"/>
</dbReference>
<dbReference type="OrthoDB" id="3784334at2"/>
<dbReference type="Gene3D" id="3.40.50.720">
    <property type="entry name" value="NAD(P)-binding Rossmann-like Domain"/>
    <property type="match status" value="1"/>
</dbReference>
<evidence type="ECO:0000256" key="2">
    <source>
        <dbReference type="ARBA" id="ARBA00023002"/>
    </source>
</evidence>
<dbReference type="RefSeq" id="WP_123392586.1">
    <property type="nucleotide sequence ID" value="NZ_RKHO01000001.1"/>
</dbReference>
<dbReference type="GO" id="GO:0016491">
    <property type="term" value="F:oxidoreductase activity"/>
    <property type="evidence" value="ECO:0007669"/>
    <property type="project" value="UniProtKB-KW"/>
</dbReference>
<name>A0A3N2CZR1_9ACTN</name>
<dbReference type="GO" id="GO:0016020">
    <property type="term" value="C:membrane"/>
    <property type="evidence" value="ECO:0007669"/>
    <property type="project" value="TreeGrafter"/>
</dbReference>
<dbReference type="Pfam" id="PF00106">
    <property type="entry name" value="adh_short"/>
    <property type="match status" value="1"/>
</dbReference>
<protein>
    <submittedName>
        <fullName evidence="3">Short-subunit dehydrogenase</fullName>
    </submittedName>
</protein>
<gene>
    <name evidence="3" type="ORF">EDD33_3789</name>
</gene>
<organism evidence="3 4">
    <name type="scientific">Nocardioides aurantiacus</name>
    <dbReference type="NCBI Taxonomy" id="86796"/>
    <lineage>
        <taxon>Bacteria</taxon>
        <taxon>Bacillati</taxon>
        <taxon>Actinomycetota</taxon>
        <taxon>Actinomycetes</taxon>
        <taxon>Propionibacteriales</taxon>
        <taxon>Nocardioidaceae</taxon>
        <taxon>Nocardioides</taxon>
    </lineage>
</organism>
<dbReference type="CDD" id="cd05233">
    <property type="entry name" value="SDR_c"/>
    <property type="match status" value="1"/>
</dbReference>
<dbReference type="PANTHER" id="PTHR44196">
    <property type="entry name" value="DEHYDROGENASE/REDUCTASE SDR FAMILY MEMBER 7B"/>
    <property type="match status" value="1"/>
</dbReference>
<proteinExistence type="inferred from homology"/>
<dbReference type="Proteomes" id="UP000281738">
    <property type="component" value="Unassembled WGS sequence"/>
</dbReference>
<dbReference type="PROSITE" id="PS00061">
    <property type="entry name" value="ADH_SHORT"/>
    <property type="match status" value="1"/>
</dbReference>
<dbReference type="AlphaFoldDB" id="A0A3N2CZR1"/>
<dbReference type="InterPro" id="IPR020904">
    <property type="entry name" value="Sc_DH/Rdtase_CS"/>
</dbReference>
<keyword evidence="4" id="KW-1185">Reference proteome</keyword>